<sequence>MSKAVDKLSGRNVNLISFFVLFPQPNRGSQRQLLPKKLHLHINLWQQPRLSDSLHEQNSSIFLQPSLIIEKNQALIRE</sequence>
<evidence type="ECO:0000313" key="2">
    <source>
        <dbReference type="WBParaSite" id="nRc.2.0.1.t36184-RA"/>
    </source>
</evidence>
<organism evidence="1 2">
    <name type="scientific">Romanomermis culicivorax</name>
    <name type="common">Nematode worm</name>
    <dbReference type="NCBI Taxonomy" id="13658"/>
    <lineage>
        <taxon>Eukaryota</taxon>
        <taxon>Metazoa</taxon>
        <taxon>Ecdysozoa</taxon>
        <taxon>Nematoda</taxon>
        <taxon>Enoplea</taxon>
        <taxon>Dorylaimia</taxon>
        <taxon>Mermithida</taxon>
        <taxon>Mermithoidea</taxon>
        <taxon>Mermithidae</taxon>
        <taxon>Romanomermis</taxon>
    </lineage>
</organism>
<dbReference type="WBParaSite" id="nRc.2.0.1.t36184-RA">
    <property type="protein sequence ID" value="nRc.2.0.1.t36184-RA"/>
    <property type="gene ID" value="nRc.2.0.1.g36184"/>
</dbReference>
<reference evidence="2" key="1">
    <citation type="submission" date="2022-11" db="UniProtKB">
        <authorList>
            <consortium name="WormBaseParasite"/>
        </authorList>
    </citation>
    <scope>IDENTIFICATION</scope>
</reference>
<evidence type="ECO:0000313" key="1">
    <source>
        <dbReference type="Proteomes" id="UP000887565"/>
    </source>
</evidence>
<keyword evidence="1" id="KW-1185">Reference proteome</keyword>
<proteinExistence type="predicted"/>
<accession>A0A915KE17</accession>
<name>A0A915KE17_ROMCU</name>
<dbReference type="Proteomes" id="UP000887565">
    <property type="component" value="Unplaced"/>
</dbReference>
<protein>
    <submittedName>
        <fullName evidence="2">Ovule protein</fullName>
    </submittedName>
</protein>
<dbReference type="AlphaFoldDB" id="A0A915KE17"/>